<feature type="domain" description="GH10" evidence="8">
    <location>
        <begin position="34"/>
        <end position="329"/>
    </location>
</feature>
<dbReference type="PANTHER" id="PTHR31490">
    <property type="entry name" value="GLYCOSYL HYDROLASE"/>
    <property type="match status" value="1"/>
</dbReference>
<evidence type="ECO:0000256" key="6">
    <source>
        <dbReference type="RuleBase" id="RU361174"/>
    </source>
</evidence>
<dbReference type="InterPro" id="IPR017853">
    <property type="entry name" value="GH"/>
</dbReference>
<keyword evidence="3 6" id="KW-0119">Carbohydrate metabolism</keyword>
<evidence type="ECO:0000256" key="4">
    <source>
        <dbReference type="ARBA" id="ARBA00023295"/>
    </source>
</evidence>
<evidence type="ECO:0000256" key="2">
    <source>
        <dbReference type="ARBA" id="ARBA00022801"/>
    </source>
</evidence>
<dbReference type="EMBL" id="JAANER010000002">
    <property type="protein sequence ID" value="KAG9193453.1"/>
    <property type="molecule type" value="Genomic_DNA"/>
</dbReference>
<dbReference type="Proteomes" id="UP001199106">
    <property type="component" value="Unassembled WGS sequence"/>
</dbReference>
<dbReference type="GO" id="GO:0000272">
    <property type="term" value="P:polysaccharide catabolic process"/>
    <property type="evidence" value="ECO:0007669"/>
    <property type="project" value="UniProtKB-KW"/>
</dbReference>
<dbReference type="PRINTS" id="PR00134">
    <property type="entry name" value="GLHYDRLASE10"/>
</dbReference>
<dbReference type="AlphaFoldDB" id="A0AAD4IFF1"/>
<evidence type="ECO:0000259" key="8">
    <source>
        <dbReference type="PROSITE" id="PS51760"/>
    </source>
</evidence>
<reference evidence="9" key="1">
    <citation type="submission" date="2021-07" db="EMBL/GenBank/DDBJ databases">
        <title>Genome Resource of American Ginseng Black Spot Pathogen Alternaria panax.</title>
        <authorList>
            <person name="Qiu C."/>
            <person name="Wang W."/>
            <person name="Liu Z."/>
        </authorList>
    </citation>
    <scope>NUCLEOTIDE SEQUENCE</scope>
    <source>
        <strain evidence="9">BNCC115425</strain>
    </source>
</reference>
<comment type="catalytic activity">
    <reaction evidence="6">
        <text>Endohydrolysis of (1-&gt;4)-beta-D-xylosidic linkages in xylans.</text>
        <dbReference type="EC" id="3.2.1.8"/>
    </reaction>
</comment>
<dbReference type="PANTHER" id="PTHR31490:SF76">
    <property type="entry name" value="ENDO-1,4-BETA-XYLANASE C"/>
    <property type="match status" value="1"/>
</dbReference>
<evidence type="ECO:0000256" key="7">
    <source>
        <dbReference type="SAM" id="SignalP"/>
    </source>
</evidence>
<sequence length="331" mass="35846">MRLSLITILSATALVSAAPIAEPEALLNERQAAQSIDAAMKAKGRKYFGTCSDPGRFNSGSNGAIIKANFGQITPENSMKWDATEPQRGSFNFGTADQTAKFAKDNGKLLRGHTTVWHSQLPSWVSSIRDKATLTAVMQNHITSLMGRYKGQVYAWDVINEMFEENGSFRASVFYNVLGEDFVRIAFETAKAADPAAKRYINDYNLDQDSYAKTQAMVKNVKKWIAAGIPIDGIGSQGHLTSGQGANAPAAMAALCGAAPECALTEVDIQNAQQSDWTNVVKACLNQSNCVGITVWGVRDSDSWRPQGNPLLFDSSYKAKTAYNTVLAALQ</sequence>
<gene>
    <name evidence="9" type="ORF">G6011_03488</name>
</gene>
<evidence type="ECO:0000256" key="3">
    <source>
        <dbReference type="ARBA" id="ARBA00023277"/>
    </source>
</evidence>
<feature type="signal peptide" evidence="7">
    <location>
        <begin position="1"/>
        <end position="17"/>
    </location>
</feature>
<keyword evidence="2 6" id="KW-0378">Hydrolase</keyword>
<evidence type="ECO:0000313" key="9">
    <source>
        <dbReference type="EMBL" id="KAG9193453.1"/>
    </source>
</evidence>
<name>A0AAD4IFF1_9PLEO</name>
<evidence type="ECO:0000256" key="1">
    <source>
        <dbReference type="ARBA" id="ARBA00007495"/>
    </source>
</evidence>
<dbReference type="Pfam" id="PF00331">
    <property type="entry name" value="Glyco_hydro_10"/>
    <property type="match status" value="1"/>
</dbReference>
<keyword evidence="10" id="KW-1185">Reference proteome</keyword>
<evidence type="ECO:0000313" key="10">
    <source>
        <dbReference type="Proteomes" id="UP001199106"/>
    </source>
</evidence>
<dbReference type="Gene3D" id="3.20.20.80">
    <property type="entry name" value="Glycosidases"/>
    <property type="match status" value="1"/>
</dbReference>
<comment type="caution">
    <text evidence="9">The sequence shown here is derived from an EMBL/GenBank/DDBJ whole genome shotgun (WGS) entry which is preliminary data.</text>
</comment>
<dbReference type="InterPro" id="IPR001000">
    <property type="entry name" value="GH10_dom"/>
</dbReference>
<keyword evidence="4 6" id="KW-0326">Glycosidase</keyword>
<protein>
    <recommendedName>
        <fullName evidence="6">Beta-xylanase</fullName>
        <ecNumber evidence="6">3.2.1.8</ecNumber>
    </recommendedName>
</protein>
<dbReference type="SUPFAM" id="SSF51445">
    <property type="entry name" value="(Trans)glycosidases"/>
    <property type="match status" value="1"/>
</dbReference>
<dbReference type="EC" id="3.2.1.8" evidence="6"/>
<comment type="similarity">
    <text evidence="1 6">Belongs to the glycosyl hydrolase 10 (cellulase F) family.</text>
</comment>
<evidence type="ECO:0000256" key="5">
    <source>
        <dbReference type="ARBA" id="ARBA00023326"/>
    </source>
</evidence>
<dbReference type="SMART" id="SM00633">
    <property type="entry name" value="Glyco_10"/>
    <property type="match status" value="1"/>
</dbReference>
<proteinExistence type="inferred from homology"/>
<dbReference type="InterPro" id="IPR044846">
    <property type="entry name" value="GH10"/>
</dbReference>
<keyword evidence="7" id="KW-0732">Signal</keyword>
<keyword evidence="5 6" id="KW-0624">Polysaccharide degradation</keyword>
<accession>A0AAD4IFF1</accession>
<feature type="chain" id="PRO_5042136234" description="Beta-xylanase" evidence="7">
    <location>
        <begin position="18"/>
        <end position="331"/>
    </location>
</feature>
<dbReference type="GO" id="GO:0031176">
    <property type="term" value="F:endo-1,4-beta-xylanase activity"/>
    <property type="evidence" value="ECO:0007669"/>
    <property type="project" value="UniProtKB-EC"/>
</dbReference>
<dbReference type="PROSITE" id="PS51760">
    <property type="entry name" value="GH10_2"/>
    <property type="match status" value="1"/>
</dbReference>
<organism evidence="9 10">
    <name type="scientific">Alternaria panax</name>
    <dbReference type="NCBI Taxonomy" id="48097"/>
    <lineage>
        <taxon>Eukaryota</taxon>
        <taxon>Fungi</taxon>
        <taxon>Dikarya</taxon>
        <taxon>Ascomycota</taxon>
        <taxon>Pezizomycotina</taxon>
        <taxon>Dothideomycetes</taxon>
        <taxon>Pleosporomycetidae</taxon>
        <taxon>Pleosporales</taxon>
        <taxon>Pleosporineae</taxon>
        <taxon>Pleosporaceae</taxon>
        <taxon>Alternaria</taxon>
        <taxon>Alternaria sect. Panax</taxon>
    </lineage>
</organism>